<evidence type="ECO:0000313" key="6">
    <source>
        <dbReference type="Proteomes" id="UP000275461"/>
    </source>
</evidence>
<dbReference type="InterPro" id="IPR003593">
    <property type="entry name" value="AAA+_ATPase"/>
</dbReference>
<evidence type="ECO:0000256" key="1">
    <source>
        <dbReference type="ARBA" id="ARBA00006611"/>
    </source>
</evidence>
<dbReference type="PANTHER" id="PTHR30258:SF1">
    <property type="entry name" value="PROTEIN TRANSPORT PROTEIN HOFB HOMOLOG"/>
    <property type="match status" value="1"/>
</dbReference>
<dbReference type="Proteomes" id="UP000275461">
    <property type="component" value="Unassembled WGS sequence"/>
</dbReference>
<name>A0A498CBJ4_9GAMM</name>
<feature type="domain" description="Bacterial type II secretion system protein E" evidence="4">
    <location>
        <begin position="397"/>
        <end position="411"/>
    </location>
</feature>
<dbReference type="InterPro" id="IPR037257">
    <property type="entry name" value="T2SS_E_N_sf"/>
</dbReference>
<organism evidence="5 6">
    <name type="scientific">Alkalispirillum mobile</name>
    <dbReference type="NCBI Taxonomy" id="85925"/>
    <lineage>
        <taxon>Bacteria</taxon>
        <taxon>Pseudomonadati</taxon>
        <taxon>Pseudomonadota</taxon>
        <taxon>Gammaproteobacteria</taxon>
        <taxon>Chromatiales</taxon>
        <taxon>Ectothiorhodospiraceae</taxon>
        <taxon>Alkalispirillum</taxon>
    </lineage>
</organism>
<dbReference type="GO" id="GO:0005886">
    <property type="term" value="C:plasma membrane"/>
    <property type="evidence" value="ECO:0007669"/>
    <property type="project" value="TreeGrafter"/>
</dbReference>
<sequence length="588" mass="65027">MKVADENDLEQALVKARGTQVRRLGGILIERGLIDPETLEQALCDERGKGHQQLGRWLVAHRIITEEQLEDALCEQLGIPRVDLAGFVSKPEVAGLIPYEMCLRLNVLPLSRHRSTLLVATARPTDEDLVSTLRFHTGLNVEPVLSPSHQISSAINRSYKSLAVGGNDSMDTMLTTDEDQEKRQDQEIESLASSRPVVRLVNTIILQAISRAASDIHFMPRENDLAVMFRIDGAIQRVRLIDKAQLAAVVARIKILGRMNIAEKRLPQDGHARVRVGGKPVDLRISVMPTYTGESVVVRILNKAQGLKRLDEIGFSERDDRILRTMIRRPQGMLLVTGPTGSGKSTTLYSVLQEVRRAEPHILTVEEPVEYDMEGVEQIQVNAGIGYTFARALRNILRHDPDVIMVGEIRDLETAEIATKAALTGHLVLSTLHTNDAPSAVTRLVDMGVEPYLVSSTVMGVLAQRLVRVICPHCCVEHSPDAMTREVMGVGEDELFWTGAGCDRCDNTGFHGRAMAYELLVVDRTMATRITQGVTTEELRELASEGGMRSLTRHALHLARNGATTLEEAFRVRLEDLGDVMKALDPGD</sequence>
<gene>
    <name evidence="5" type="ORF">DFR31_0401</name>
</gene>
<evidence type="ECO:0000256" key="2">
    <source>
        <dbReference type="ARBA" id="ARBA00022741"/>
    </source>
</evidence>
<dbReference type="GO" id="GO:0016887">
    <property type="term" value="F:ATP hydrolysis activity"/>
    <property type="evidence" value="ECO:0007669"/>
    <property type="project" value="TreeGrafter"/>
</dbReference>
<dbReference type="AlphaFoldDB" id="A0A498CBJ4"/>
<dbReference type="EMBL" id="RCDA01000001">
    <property type="protein sequence ID" value="RLK50500.1"/>
    <property type="molecule type" value="Genomic_DNA"/>
</dbReference>
<dbReference type="FunFam" id="3.40.50.300:FF:000398">
    <property type="entry name" value="Type IV pilus assembly ATPase PilB"/>
    <property type="match status" value="1"/>
</dbReference>
<comment type="caution">
    <text evidence="5">The sequence shown here is derived from an EMBL/GenBank/DDBJ whole genome shotgun (WGS) entry which is preliminary data.</text>
</comment>
<dbReference type="InterPro" id="IPR007831">
    <property type="entry name" value="T2SS_GspE_N"/>
</dbReference>
<dbReference type="Gene3D" id="3.40.50.300">
    <property type="entry name" value="P-loop containing nucleotide triphosphate hydrolases"/>
    <property type="match status" value="1"/>
</dbReference>
<keyword evidence="6" id="KW-1185">Reference proteome</keyword>
<keyword evidence="3" id="KW-0067">ATP-binding</keyword>
<dbReference type="Gene3D" id="3.30.450.90">
    <property type="match status" value="1"/>
</dbReference>
<dbReference type="SUPFAM" id="SSF52540">
    <property type="entry name" value="P-loop containing nucleoside triphosphate hydrolases"/>
    <property type="match status" value="1"/>
</dbReference>
<evidence type="ECO:0000313" key="5">
    <source>
        <dbReference type="EMBL" id="RLK50500.1"/>
    </source>
</evidence>
<proteinExistence type="inferred from homology"/>
<dbReference type="InterPro" id="IPR001482">
    <property type="entry name" value="T2SS/T4SS_dom"/>
</dbReference>
<protein>
    <submittedName>
        <fullName evidence="5">Type IV pilus assembly protein PilB</fullName>
    </submittedName>
</protein>
<accession>A0A498CBJ4</accession>
<dbReference type="SMART" id="SM00382">
    <property type="entry name" value="AAA"/>
    <property type="match status" value="1"/>
</dbReference>
<dbReference type="PROSITE" id="PS00662">
    <property type="entry name" value="T2SP_E"/>
    <property type="match status" value="1"/>
</dbReference>
<evidence type="ECO:0000259" key="4">
    <source>
        <dbReference type="PROSITE" id="PS00662"/>
    </source>
</evidence>
<dbReference type="Pfam" id="PF00437">
    <property type="entry name" value="T2SSE"/>
    <property type="match status" value="1"/>
</dbReference>
<evidence type="ECO:0000256" key="3">
    <source>
        <dbReference type="ARBA" id="ARBA00022840"/>
    </source>
</evidence>
<dbReference type="InterPro" id="IPR027417">
    <property type="entry name" value="P-loop_NTPase"/>
</dbReference>
<dbReference type="GO" id="GO:0005524">
    <property type="term" value="F:ATP binding"/>
    <property type="evidence" value="ECO:0007669"/>
    <property type="project" value="UniProtKB-KW"/>
</dbReference>
<dbReference type="Pfam" id="PF05157">
    <property type="entry name" value="MshEN"/>
    <property type="match status" value="1"/>
</dbReference>
<keyword evidence="2" id="KW-0547">Nucleotide-binding</keyword>
<dbReference type="PANTHER" id="PTHR30258">
    <property type="entry name" value="TYPE II SECRETION SYSTEM PROTEIN GSPE-RELATED"/>
    <property type="match status" value="1"/>
</dbReference>
<dbReference type="SUPFAM" id="SSF160246">
    <property type="entry name" value="EspE N-terminal domain-like"/>
    <property type="match status" value="1"/>
</dbReference>
<reference evidence="5 6" key="1">
    <citation type="submission" date="2018-10" db="EMBL/GenBank/DDBJ databases">
        <title>Genomic Encyclopedia of Type Strains, Phase IV (KMG-IV): sequencing the most valuable type-strain genomes for metagenomic binning, comparative biology and taxonomic classification.</title>
        <authorList>
            <person name="Goeker M."/>
        </authorList>
    </citation>
    <scope>NUCLEOTIDE SEQUENCE [LARGE SCALE GENOMIC DNA]</scope>
    <source>
        <strain evidence="5 6">DSM 12769</strain>
    </source>
</reference>
<dbReference type="CDD" id="cd01129">
    <property type="entry name" value="PulE-GspE-like"/>
    <property type="match status" value="1"/>
</dbReference>
<comment type="similarity">
    <text evidence="1">Belongs to the GSP E family.</text>
</comment>
<dbReference type="Gene3D" id="3.30.300.160">
    <property type="entry name" value="Type II secretion system, protein E, N-terminal domain"/>
    <property type="match status" value="1"/>
</dbReference>